<organism evidence="8 9">
    <name type="scientific">Candidatus Desantisbacteria bacterium CG2_30_40_21</name>
    <dbReference type="NCBI Taxonomy" id="1817895"/>
    <lineage>
        <taxon>Bacteria</taxon>
        <taxon>Candidatus Desantisiibacteriota</taxon>
    </lineage>
</organism>
<evidence type="ECO:0000256" key="5">
    <source>
        <dbReference type="ARBA" id="ARBA00023004"/>
    </source>
</evidence>
<evidence type="ECO:0000256" key="4">
    <source>
        <dbReference type="ARBA" id="ARBA00022737"/>
    </source>
</evidence>
<dbReference type="InterPro" id="IPR011898">
    <property type="entry name" value="PorD_KorD"/>
</dbReference>
<evidence type="ECO:0000256" key="6">
    <source>
        <dbReference type="ARBA" id="ARBA00023014"/>
    </source>
</evidence>
<dbReference type="GO" id="GO:0046872">
    <property type="term" value="F:metal ion binding"/>
    <property type="evidence" value="ECO:0007669"/>
    <property type="project" value="UniProtKB-KW"/>
</dbReference>
<name>A0A1J5E7H6_9BACT</name>
<keyword evidence="5" id="KW-0408">Iron</keyword>
<evidence type="ECO:0000313" key="8">
    <source>
        <dbReference type="EMBL" id="OIP38600.1"/>
    </source>
</evidence>
<dbReference type="InterPro" id="IPR017896">
    <property type="entry name" value="4Fe4S_Fe-S-bd"/>
</dbReference>
<keyword evidence="3" id="KW-0479">Metal-binding</keyword>
<reference evidence="8 9" key="1">
    <citation type="journal article" date="2016" name="Environ. Microbiol.">
        <title>Genomic resolution of a cold subsurface aquifer community provides metabolic insights for novel microbes adapted to high CO concentrations.</title>
        <authorList>
            <person name="Probst A.J."/>
            <person name="Castelle C.J."/>
            <person name="Singh A."/>
            <person name="Brown C.T."/>
            <person name="Anantharaman K."/>
            <person name="Sharon I."/>
            <person name="Hug L.A."/>
            <person name="Burstein D."/>
            <person name="Emerson J.B."/>
            <person name="Thomas B.C."/>
            <person name="Banfield J.F."/>
        </authorList>
    </citation>
    <scope>NUCLEOTIDE SEQUENCE [LARGE SCALE GENOMIC DNA]</scope>
    <source>
        <strain evidence="8">CG2_30_40_21</strain>
    </source>
</reference>
<dbReference type="PANTHER" id="PTHR43724">
    <property type="entry name" value="PYRUVATE SYNTHASE SUBUNIT PORD"/>
    <property type="match status" value="1"/>
</dbReference>
<keyword evidence="6" id="KW-0411">Iron-sulfur</keyword>
<dbReference type="EMBL" id="MNYI01000174">
    <property type="protein sequence ID" value="OIP38600.1"/>
    <property type="molecule type" value="Genomic_DNA"/>
</dbReference>
<dbReference type="PROSITE" id="PS00198">
    <property type="entry name" value="4FE4S_FER_1"/>
    <property type="match status" value="1"/>
</dbReference>
<proteinExistence type="predicted"/>
<dbReference type="PROSITE" id="PS51379">
    <property type="entry name" value="4FE4S_FER_2"/>
    <property type="match status" value="2"/>
</dbReference>
<dbReference type="SUPFAM" id="SSF54862">
    <property type="entry name" value="4Fe-4S ferredoxins"/>
    <property type="match status" value="1"/>
</dbReference>
<evidence type="ECO:0000256" key="1">
    <source>
        <dbReference type="ARBA" id="ARBA00001966"/>
    </source>
</evidence>
<gene>
    <name evidence="8" type="ORF">AUJ95_06595</name>
</gene>
<dbReference type="Gene3D" id="3.30.70.20">
    <property type="match status" value="1"/>
</dbReference>
<evidence type="ECO:0000259" key="7">
    <source>
        <dbReference type="PROSITE" id="PS51379"/>
    </source>
</evidence>
<dbReference type="STRING" id="1817895.AUJ95_06595"/>
<comment type="cofactor">
    <cofactor evidence="1">
        <name>[4Fe-4S] cluster</name>
        <dbReference type="ChEBI" id="CHEBI:49883"/>
    </cofactor>
</comment>
<dbReference type="AlphaFoldDB" id="A0A1J5E7H6"/>
<feature type="domain" description="4Fe-4S ferredoxin-type" evidence="7">
    <location>
        <begin position="62"/>
        <end position="93"/>
    </location>
</feature>
<keyword evidence="4" id="KW-0677">Repeat</keyword>
<dbReference type="InterPro" id="IPR017900">
    <property type="entry name" value="4Fe4S_Fe_S_CS"/>
</dbReference>
<evidence type="ECO:0000256" key="3">
    <source>
        <dbReference type="ARBA" id="ARBA00022723"/>
    </source>
</evidence>
<keyword evidence="2" id="KW-0004">4Fe-4S</keyword>
<feature type="domain" description="4Fe-4S ferredoxin-type" evidence="7">
    <location>
        <begin position="32"/>
        <end position="61"/>
    </location>
</feature>
<sequence length="98" mass="10799">MKTSGWKGLPIGGLILEGGTAEQYKTGGWRNIRPVMDTEKCINCLLCWVYCPDSSIMVENEKIVGFDLEHCKGCGICAKECPPKVQAIKMVSEAEFRG</sequence>
<dbReference type="NCBIfam" id="TIGR02179">
    <property type="entry name" value="PorD_KorD"/>
    <property type="match status" value="1"/>
</dbReference>
<dbReference type="GO" id="GO:0051539">
    <property type="term" value="F:4 iron, 4 sulfur cluster binding"/>
    <property type="evidence" value="ECO:0007669"/>
    <property type="project" value="UniProtKB-KW"/>
</dbReference>
<evidence type="ECO:0000313" key="9">
    <source>
        <dbReference type="Proteomes" id="UP000183085"/>
    </source>
</evidence>
<evidence type="ECO:0000256" key="2">
    <source>
        <dbReference type="ARBA" id="ARBA00022485"/>
    </source>
</evidence>
<dbReference type="Pfam" id="PF14697">
    <property type="entry name" value="Fer4_21"/>
    <property type="match status" value="1"/>
</dbReference>
<dbReference type="PANTHER" id="PTHR43724:SF1">
    <property type="entry name" value="PYRUVATE SYNTHASE SUBUNIT PORD"/>
    <property type="match status" value="1"/>
</dbReference>
<accession>A0A1J5E7H6</accession>
<comment type="caution">
    <text evidence="8">The sequence shown here is derived from an EMBL/GenBank/DDBJ whole genome shotgun (WGS) entry which is preliminary data.</text>
</comment>
<protein>
    <submittedName>
        <fullName evidence="8">Ferredoxin</fullName>
    </submittedName>
</protein>
<dbReference type="Proteomes" id="UP000183085">
    <property type="component" value="Unassembled WGS sequence"/>
</dbReference>
<dbReference type="GO" id="GO:0016625">
    <property type="term" value="F:oxidoreductase activity, acting on the aldehyde or oxo group of donors, iron-sulfur protein as acceptor"/>
    <property type="evidence" value="ECO:0007669"/>
    <property type="project" value="InterPro"/>
</dbReference>